<evidence type="ECO:0000313" key="2">
    <source>
        <dbReference type="Proteomes" id="UP001341281"/>
    </source>
</evidence>
<name>A0AAQ3UHK0_PASNO</name>
<accession>A0AAQ3UHK0</accession>
<organism evidence="1 2">
    <name type="scientific">Paspalum notatum var. saurae</name>
    <dbReference type="NCBI Taxonomy" id="547442"/>
    <lineage>
        <taxon>Eukaryota</taxon>
        <taxon>Viridiplantae</taxon>
        <taxon>Streptophyta</taxon>
        <taxon>Embryophyta</taxon>
        <taxon>Tracheophyta</taxon>
        <taxon>Spermatophyta</taxon>
        <taxon>Magnoliopsida</taxon>
        <taxon>Liliopsida</taxon>
        <taxon>Poales</taxon>
        <taxon>Poaceae</taxon>
        <taxon>PACMAD clade</taxon>
        <taxon>Panicoideae</taxon>
        <taxon>Andropogonodae</taxon>
        <taxon>Paspaleae</taxon>
        <taxon>Paspalinae</taxon>
        <taxon>Paspalum</taxon>
    </lineage>
</organism>
<gene>
    <name evidence="1" type="ORF">U9M48_038469</name>
</gene>
<keyword evidence="2" id="KW-1185">Reference proteome</keyword>
<dbReference type="Proteomes" id="UP001341281">
    <property type="component" value="Chromosome 09"/>
</dbReference>
<evidence type="ECO:0000313" key="1">
    <source>
        <dbReference type="EMBL" id="WVZ92399.1"/>
    </source>
</evidence>
<protein>
    <submittedName>
        <fullName evidence="1">Uncharacterized protein</fullName>
    </submittedName>
</protein>
<sequence length="91" mass="10013">MLDRSRRSSPYIWTGAAAWQYVALPHGESRCPERRRRPAGGCGYCLLAPSPPSGLAIPVTKKYLWIHSISVSCLRDPANLKRSGESCPSLT</sequence>
<dbReference type="AlphaFoldDB" id="A0AAQ3UHK0"/>
<reference evidence="1 2" key="1">
    <citation type="submission" date="2024-02" db="EMBL/GenBank/DDBJ databases">
        <title>High-quality chromosome-scale genome assembly of Pensacola bahiagrass (Paspalum notatum Flugge var. saurae).</title>
        <authorList>
            <person name="Vega J.M."/>
            <person name="Podio M."/>
            <person name="Orjuela J."/>
            <person name="Siena L.A."/>
            <person name="Pessino S.C."/>
            <person name="Combes M.C."/>
            <person name="Mariac C."/>
            <person name="Albertini E."/>
            <person name="Pupilli F."/>
            <person name="Ortiz J.P.A."/>
            <person name="Leblanc O."/>
        </authorList>
    </citation>
    <scope>NUCLEOTIDE SEQUENCE [LARGE SCALE GENOMIC DNA]</scope>
    <source>
        <strain evidence="1">R1</strain>
        <tissue evidence="1">Leaf</tissue>
    </source>
</reference>
<dbReference type="EMBL" id="CP144753">
    <property type="protein sequence ID" value="WVZ92399.1"/>
    <property type="molecule type" value="Genomic_DNA"/>
</dbReference>
<proteinExistence type="predicted"/>
<feature type="non-terminal residue" evidence="1">
    <location>
        <position position="91"/>
    </location>
</feature>